<comment type="caution">
    <text evidence="2">The sequence shown here is derived from an EMBL/GenBank/DDBJ whole genome shotgun (WGS) entry which is preliminary data.</text>
</comment>
<evidence type="ECO:0000313" key="2">
    <source>
        <dbReference type="EMBL" id="CAG9103190.1"/>
    </source>
</evidence>
<dbReference type="GO" id="GO:0031085">
    <property type="term" value="C:BLOC-3 complex"/>
    <property type="evidence" value="ECO:0007669"/>
    <property type="project" value="TreeGrafter"/>
</dbReference>
<dbReference type="GO" id="GO:0005765">
    <property type="term" value="C:lysosomal membrane"/>
    <property type="evidence" value="ECO:0007669"/>
    <property type="project" value="TreeGrafter"/>
</dbReference>
<evidence type="ECO:0000259" key="1">
    <source>
        <dbReference type="Pfam" id="PF19031"/>
    </source>
</evidence>
<protein>
    <submittedName>
        <fullName evidence="2">(diamondback moth) hypothetical protein</fullName>
    </submittedName>
</protein>
<evidence type="ECO:0000313" key="3">
    <source>
        <dbReference type="Proteomes" id="UP000653454"/>
    </source>
</evidence>
<dbReference type="Pfam" id="PF19031">
    <property type="entry name" value="Intu_longin_1"/>
    <property type="match status" value="1"/>
</dbReference>
<sequence>MFDNEIESWLAQQRTETLFIVIEEMMIVFVYDTLACTAEEDDPADAVLYFHPGWVSDTQRHALAGQVTPPVKATARASRSRVPWRHSHYFGNFRSRAAHEFILELHTVCTEHLPSHAPGDFHPVSYYM</sequence>
<dbReference type="PANTHER" id="PTHR14407">
    <property type="entry name" value="HERMANSKY-PUDLAK SYNDROME 4 PROTEIN LIGHT-EAR PROTEIN-RELATED"/>
    <property type="match status" value="1"/>
</dbReference>
<dbReference type="GO" id="GO:0031267">
    <property type="term" value="F:small GTPase binding"/>
    <property type="evidence" value="ECO:0007669"/>
    <property type="project" value="TreeGrafter"/>
</dbReference>
<dbReference type="GO" id="GO:0031410">
    <property type="term" value="C:cytoplasmic vesicle"/>
    <property type="evidence" value="ECO:0007669"/>
    <property type="project" value="TreeGrafter"/>
</dbReference>
<feature type="domain" description="CCZ1/INTU/HSP4 first Longin" evidence="1">
    <location>
        <begin position="25"/>
        <end position="71"/>
    </location>
</feature>
<dbReference type="InterPro" id="IPR026091">
    <property type="entry name" value="HPS4"/>
</dbReference>
<dbReference type="GO" id="GO:0005085">
    <property type="term" value="F:guanyl-nucleotide exchange factor activity"/>
    <property type="evidence" value="ECO:0007669"/>
    <property type="project" value="TreeGrafter"/>
</dbReference>
<keyword evidence="3" id="KW-1185">Reference proteome</keyword>
<name>A0A8S4DPZ2_PLUXY</name>
<dbReference type="GO" id="GO:0006605">
    <property type="term" value="P:protein targeting"/>
    <property type="evidence" value="ECO:0007669"/>
    <property type="project" value="TreeGrafter"/>
</dbReference>
<organism evidence="2 3">
    <name type="scientific">Plutella xylostella</name>
    <name type="common">Diamondback moth</name>
    <name type="synonym">Plutella maculipennis</name>
    <dbReference type="NCBI Taxonomy" id="51655"/>
    <lineage>
        <taxon>Eukaryota</taxon>
        <taxon>Metazoa</taxon>
        <taxon>Ecdysozoa</taxon>
        <taxon>Arthropoda</taxon>
        <taxon>Hexapoda</taxon>
        <taxon>Insecta</taxon>
        <taxon>Pterygota</taxon>
        <taxon>Neoptera</taxon>
        <taxon>Endopterygota</taxon>
        <taxon>Lepidoptera</taxon>
        <taxon>Glossata</taxon>
        <taxon>Ditrysia</taxon>
        <taxon>Yponomeutoidea</taxon>
        <taxon>Plutellidae</taxon>
        <taxon>Plutella</taxon>
    </lineage>
</organism>
<dbReference type="EMBL" id="CAJHNJ030000007">
    <property type="protein sequence ID" value="CAG9103190.1"/>
    <property type="molecule type" value="Genomic_DNA"/>
</dbReference>
<dbReference type="GO" id="GO:0016192">
    <property type="term" value="P:vesicle-mediated transport"/>
    <property type="evidence" value="ECO:0007669"/>
    <property type="project" value="InterPro"/>
</dbReference>
<proteinExistence type="predicted"/>
<dbReference type="AlphaFoldDB" id="A0A8S4DPZ2"/>
<gene>
    <name evidence="2" type="ORF">PLXY2_LOCUS2948</name>
</gene>
<dbReference type="InterPro" id="IPR043987">
    <property type="entry name" value="CCZ1/INTU/HSP4_longin_1"/>
</dbReference>
<reference evidence="2" key="1">
    <citation type="submission" date="2020-11" db="EMBL/GenBank/DDBJ databases">
        <authorList>
            <person name="Whiteford S."/>
        </authorList>
    </citation>
    <scope>NUCLEOTIDE SEQUENCE</scope>
</reference>
<dbReference type="PANTHER" id="PTHR14407:SF9">
    <property type="entry name" value="BLOC-3 COMPLEX MEMBER HPS4"/>
    <property type="match status" value="1"/>
</dbReference>
<accession>A0A8S4DPZ2</accession>
<dbReference type="Proteomes" id="UP000653454">
    <property type="component" value="Unassembled WGS sequence"/>
</dbReference>